<evidence type="ECO:0000256" key="2">
    <source>
        <dbReference type="ARBA" id="ARBA00022614"/>
    </source>
</evidence>
<dbReference type="PRINTS" id="PR00364">
    <property type="entry name" value="DISEASERSIST"/>
</dbReference>
<dbReference type="AlphaFoldDB" id="A0A3L6Q264"/>
<keyword evidence="4" id="KW-0547">Nucleotide-binding</keyword>
<dbReference type="PANTHER" id="PTHR23155">
    <property type="entry name" value="DISEASE RESISTANCE PROTEIN RP"/>
    <property type="match status" value="1"/>
</dbReference>
<dbReference type="Gene3D" id="3.40.50.300">
    <property type="entry name" value="P-loop containing nucleotide triphosphate hydrolases"/>
    <property type="match status" value="1"/>
</dbReference>
<keyword evidence="11" id="KW-1185">Reference proteome</keyword>
<dbReference type="InterPro" id="IPR042197">
    <property type="entry name" value="Apaf_helical"/>
</dbReference>
<dbReference type="InterPro" id="IPR044974">
    <property type="entry name" value="Disease_R_plants"/>
</dbReference>
<evidence type="ECO:0000256" key="6">
    <source>
        <dbReference type="SAM" id="MobiDB-lite"/>
    </source>
</evidence>
<accession>A0A3L6Q264</accession>
<comment type="similarity">
    <text evidence="1">Belongs to the disease resistance NB-LRR family.</text>
</comment>
<dbReference type="InterPro" id="IPR058922">
    <property type="entry name" value="WHD_DRP"/>
</dbReference>
<evidence type="ECO:0000259" key="7">
    <source>
        <dbReference type="Pfam" id="PF00931"/>
    </source>
</evidence>
<name>A0A3L6Q264_PANMI</name>
<evidence type="ECO:0000313" key="11">
    <source>
        <dbReference type="Proteomes" id="UP000275267"/>
    </source>
</evidence>
<comment type="caution">
    <text evidence="10">The sequence shown here is derived from an EMBL/GenBank/DDBJ whole genome shotgun (WGS) entry which is preliminary data.</text>
</comment>
<evidence type="ECO:0000259" key="8">
    <source>
        <dbReference type="Pfam" id="PF18052"/>
    </source>
</evidence>
<dbReference type="STRING" id="4540.A0A3L6Q264"/>
<feature type="compositionally biased region" description="Pro residues" evidence="6">
    <location>
        <begin position="133"/>
        <end position="142"/>
    </location>
</feature>
<dbReference type="InterPro" id="IPR036388">
    <property type="entry name" value="WH-like_DNA-bd_sf"/>
</dbReference>
<feature type="region of interest" description="Disordered" evidence="6">
    <location>
        <begin position="119"/>
        <end position="146"/>
    </location>
</feature>
<reference evidence="11" key="1">
    <citation type="journal article" date="2019" name="Nat. Commun.">
        <title>The genome of broomcorn millet.</title>
        <authorList>
            <person name="Zou C."/>
            <person name="Miki D."/>
            <person name="Li D."/>
            <person name="Tang Q."/>
            <person name="Xiao L."/>
            <person name="Rajput S."/>
            <person name="Deng P."/>
            <person name="Jia W."/>
            <person name="Huang R."/>
            <person name="Zhang M."/>
            <person name="Sun Y."/>
            <person name="Hu J."/>
            <person name="Fu X."/>
            <person name="Schnable P.S."/>
            <person name="Li F."/>
            <person name="Zhang H."/>
            <person name="Feng B."/>
            <person name="Zhu X."/>
            <person name="Liu R."/>
            <person name="Schnable J.C."/>
            <person name="Zhu J.-K."/>
            <person name="Zhang H."/>
        </authorList>
    </citation>
    <scope>NUCLEOTIDE SEQUENCE [LARGE SCALE GENOMIC DNA]</scope>
</reference>
<sequence>MEAGLLSVFVKKLVARLFTLAEEKYKLYKGFEEDVHFLMEELPMITSAIDEQLAGKGDPTLPFKVKELHQLAQEMEDCIDYIMYRASKEQQPWYRINHTPGNRIRTRLQLAKEMKRLKRRLQEAHQRKERYPVPRPSHPELPPSSSDRLIAREDLVGIDAPLKELLEHLAEGRGQRNQLNVISIVGFCGLGKTVLAQELYDSEVGRQFEKRAWVSAGQRNPEALLMEILRQVHEPPLVNSDARQLSIDLRNYLNTKRYFIVIDDIRSTDQWNRIKSAFPRLQDISSRIVVTTKFQSVANTCSSTNGYVHKMRRLDEECSKQLLLKESCLQEYSDSSQSDPKVILDKCDGQPLALAAVGQFIQSRNSVEQPEWEGVCKDVRSHLDRDDTLKRMHQVLTHDYTSLPTHELKACLLYFAMFPSDHRVRTKRLMRRWLAEGFVVPSTLCSDPAAQSFRELMDRNIIQSIDVSNNLKVKTCKPYGMMHEYIVRKSLSENIIALFDDGKLQPKHARRLSLHDSSISDSTNLELDLSLVRSLIATGEAASQQGVDELHLRFQQAAARLKLSRVGGGEAAHQCRRLAGARLQKET</sequence>
<protein>
    <submittedName>
        <fullName evidence="10">Uncharacterized protein</fullName>
    </submittedName>
</protein>
<dbReference type="Gene3D" id="1.20.5.4130">
    <property type="match status" value="1"/>
</dbReference>
<dbReference type="GO" id="GO:0042742">
    <property type="term" value="P:defense response to bacterium"/>
    <property type="evidence" value="ECO:0007669"/>
    <property type="project" value="UniProtKB-ARBA"/>
</dbReference>
<keyword evidence="3" id="KW-0677">Repeat</keyword>
<organism evidence="10 11">
    <name type="scientific">Panicum miliaceum</name>
    <name type="common">Proso millet</name>
    <name type="synonym">Broomcorn millet</name>
    <dbReference type="NCBI Taxonomy" id="4540"/>
    <lineage>
        <taxon>Eukaryota</taxon>
        <taxon>Viridiplantae</taxon>
        <taxon>Streptophyta</taxon>
        <taxon>Embryophyta</taxon>
        <taxon>Tracheophyta</taxon>
        <taxon>Spermatophyta</taxon>
        <taxon>Magnoliopsida</taxon>
        <taxon>Liliopsida</taxon>
        <taxon>Poales</taxon>
        <taxon>Poaceae</taxon>
        <taxon>PACMAD clade</taxon>
        <taxon>Panicoideae</taxon>
        <taxon>Panicodae</taxon>
        <taxon>Paniceae</taxon>
        <taxon>Panicinae</taxon>
        <taxon>Panicum</taxon>
        <taxon>Panicum sect. Panicum</taxon>
    </lineage>
</organism>
<dbReference type="OrthoDB" id="629305at2759"/>
<evidence type="ECO:0000259" key="9">
    <source>
        <dbReference type="Pfam" id="PF23559"/>
    </source>
</evidence>
<feature type="domain" description="Disease resistance protein winged helix" evidence="9">
    <location>
        <begin position="417"/>
        <end position="484"/>
    </location>
</feature>
<keyword evidence="2" id="KW-0433">Leucine-rich repeat</keyword>
<dbReference type="SUPFAM" id="SSF52540">
    <property type="entry name" value="P-loop containing nucleoside triphosphate hydrolases"/>
    <property type="match status" value="1"/>
</dbReference>
<proteinExistence type="inferred from homology"/>
<dbReference type="GO" id="GO:0002758">
    <property type="term" value="P:innate immune response-activating signaling pathway"/>
    <property type="evidence" value="ECO:0007669"/>
    <property type="project" value="UniProtKB-ARBA"/>
</dbReference>
<dbReference type="Pfam" id="PF18052">
    <property type="entry name" value="Rx_N"/>
    <property type="match status" value="1"/>
</dbReference>
<dbReference type="InterPro" id="IPR027417">
    <property type="entry name" value="P-loop_NTPase"/>
</dbReference>
<dbReference type="Gene3D" id="1.10.10.10">
    <property type="entry name" value="Winged helix-like DNA-binding domain superfamily/Winged helix DNA-binding domain"/>
    <property type="match status" value="1"/>
</dbReference>
<dbReference type="InterPro" id="IPR002182">
    <property type="entry name" value="NB-ARC"/>
</dbReference>
<dbReference type="InterPro" id="IPR041118">
    <property type="entry name" value="Rx_N"/>
</dbReference>
<evidence type="ECO:0000256" key="5">
    <source>
        <dbReference type="ARBA" id="ARBA00022821"/>
    </source>
</evidence>
<feature type="compositionally biased region" description="Basic and acidic residues" evidence="6">
    <location>
        <begin position="119"/>
        <end position="132"/>
    </location>
</feature>
<dbReference type="Gene3D" id="1.10.8.430">
    <property type="entry name" value="Helical domain of apoptotic protease-activating factors"/>
    <property type="match status" value="1"/>
</dbReference>
<dbReference type="FunFam" id="1.10.10.10:FF:000322">
    <property type="entry name" value="Probable disease resistance protein At1g63360"/>
    <property type="match status" value="1"/>
</dbReference>
<evidence type="ECO:0000256" key="1">
    <source>
        <dbReference type="ARBA" id="ARBA00008894"/>
    </source>
</evidence>
<dbReference type="GO" id="GO:0009626">
    <property type="term" value="P:plant-type hypersensitive response"/>
    <property type="evidence" value="ECO:0007669"/>
    <property type="project" value="UniProtKB-ARBA"/>
</dbReference>
<feature type="domain" description="NB-ARC" evidence="7">
    <location>
        <begin position="161"/>
        <end position="326"/>
    </location>
</feature>
<dbReference type="Pfam" id="PF00931">
    <property type="entry name" value="NB-ARC"/>
    <property type="match status" value="1"/>
</dbReference>
<dbReference type="PANTHER" id="PTHR23155:SF1233">
    <property type="entry name" value="DISEASE RESISTANCE PROTEIN RGA4"/>
    <property type="match status" value="1"/>
</dbReference>
<evidence type="ECO:0000256" key="4">
    <source>
        <dbReference type="ARBA" id="ARBA00022741"/>
    </source>
</evidence>
<evidence type="ECO:0000256" key="3">
    <source>
        <dbReference type="ARBA" id="ARBA00022737"/>
    </source>
</evidence>
<dbReference type="GO" id="GO:0043531">
    <property type="term" value="F:ADP binding"/>
    <property type="evidence" value="ECO:0007669"/>
    <property type="project" value="InterPro"/>
</dbReference>
<dbReference type="EMBL" id="PQIB02000014">
    <property type="protein sequence ID" value="RLM69146.1"/>
    <property type="molecule type" value="Genomic_DNA"/>
</dbReference>
<dbReference type="Proteomes" id="UP000275267">
    <property type="component" value="Unassembled WGS sequence"/>
</dbReference>
<dbReference type="Pfam" id="PF23559">
    <property type="entry name" value="WHD_DRP"/>
    <property type="match status" value="1"/>
</dbReference>
<keyword evidence="5" id="KW-0611">Plant defense</keyword>
<feature type="domain" description="Disease resistance N-terminal" evidence="8">
    <location>
        <begin position="9"/>
        <end position="91"/>
    </location>
</feature>
<evidence type="ECO:0000313" key="10">
    <source>
        <dbReference type="EMBL" id="RLM69146.1"/>
    </source>
</evidence>
<gene>
    <name evidence="10" type="ORF">C2845_PM17G03150</name>
</gene>